<organism evidence="1 2">
    <name type="scientific">Ceriporiopsis subvermispora (strain B)</name>
    <name type="common">White-rot fungus</name>
    <name type="synonym">Gelatoporia subvermispora</name>
    <dbReference type="NCBI Taxonomy" id="914234"/>
    <lineage>
        <taxon>Eukaryota</taxon>
        <taxon>Fungi</taxon>
        <taxon>Dikarya</taxon>
        <taxon>Basidiomycota</taxon>
        <taxon>Agaricomycotina</taxon>
        <taxon>Agaricomycetes</taxon>
        <taxon>Polyporales</taxon>
        <taxon>Gelatoporiaceae</taxon>
        <taxon>Gelatoporia</taxon>
    </lineage>
</organism>
<accession>M2P7X9</accession>
<sequence length="150" mass="16304">MGTVLWTWCPEKPSKMSGGIPSSDGAPARRIRLCIRHRPALFLPAVCLRHRGGAGGGFCSWRERRRTAGRLVCGGARCRRTPGDRHAPFGAHKWISIARVPMRDPAHGSLAPVLRPRLRLCADAVRIPLGTCWSDPPPLSRCAVTGICPA</sequence>
<protein>
    <submittedName>
        <fullName evidence="1">Uncharacterized protein</fullName>
    </submittedName>
</protein>
<proteinExistence type="predicted"/>
<evidence type="ECO:0000313" key="1">
    <source>
        <dbReference type="EMBL" id="EMD31419.1"/>
    </source>
</evidence>
<reference evidence="1 2" key="1">
    <citation type="journal article" date="2012" name="Proc. Natl. Acad. Sci. U.S.A.">
        <title>Comparative genomics of Ceriporiopsis subvermispora and Phanerochaete chrysosporium provide insight into selective ligninolysis.</title>
        <authorList>
            <person name="Fernandez-Fueyo E."/>
            <person name="Ruiz-Duenas F.J."/>
            <person name="Ferreira P."/>
            <person name="Floudas D."/>
            <person name="Hibbett D.S."/>
            <person name="Canessa P."/>
            <person name="Larrondo L.F."/>
            <person name="James T.Y."/>
            <person name="Seelenfreund D."/>
            <person name="Lobos S."/>
            <person name="Polanco R."/>
            <person name="Tello M."/>
            <person name="Honda Y."/>
            <person name="Watanabe T."/>
            <person name="Watanabe T."/>
            <person name="Ryu J.S."/>
            <person name="Kubicek C.P."/>
            <person name="Schmoll M."/>
            <person name="Gaskell J."/>
            <person name="Hammel K.E."/>
            <person name="St John F.J."/>
            <person name="Vanden Wymelenberg A."/>
            <person name="Sabat G."/>
            <person name="Splinter BonDurant S."/>
            <person name="Syed K."/>
            <person name="Yadav J.S."/>
            <person name="Doddapaneni H."/>
            <person name="Subramanian V."/>
            <person name="Lavin J.L."/>
            <person name="Oguiza J.A."/>
            <person name="Perez G."/>
            <person name="Pisabarro A.G."/>
            <person name="Ramirez L."/>
            <person name="Santoyo F."/>
            <person name="Master E."/>
            <person name="Coutinho P.M."/>
            <person name="Henrissat B."/>
            <person name="Lombard V."/>
            <person name="Magnuson J.K."/>
            <person name="Kuees U."/>
            <person name="Hori C."/>
            <person name="Igarashi K."/>
            <person name="Samejima M."/>
            <person name="Held B.W."/>
            <person name="Barry K.W."/>
            <person name="LaButti K.M."/>
            <person name="Lapidus A."/>
            <person name="Lindquist E.A."/>
            <person name="Lucas S.M."/>
            <person name="Riley R."/>
            <person name="Salamov A.A."/>
            <person name="Hoffmeister D."/>
            <person name="Schwenk D."/>
            <person name="Hadar Y."/>
            <person name="Yarden O."/>
            <person name="de Vries R.P."/>
            <person name="Wiebenga A."/>
            <person name="Stenlid J."/>
            <person name="Eastwood D."/>
            <person name="Grigoriev I.V."/>
            <person name="Berka R.M."/>
            <person name="Blanchette R.A."/>
            <person name="Kersten P."/>
            <person name="Martinez A.T."/>
            <person name="Vicuna R."/>
            <person name="Cullen D."/>
        </authorList>
    </citation>
    <scope>NUCLEOTIDE SEQUENCE [LARGE SCALE GENOMIC DNA]</scope>
    <source>
        <strain evidence="1 2">B</strain>
    </source>
</reference>
<gene>
    <name evidence="1" type="ORF">CERSUDRAFT_119798</name>
</gene>
<keyword evidence="2" id="KW-1185">Reference proteome</keyword>
<dbReference type="EMBL" id="KB445819">
    <property type="protein sequence ID" value="EMD31419.1"/>
    <property type="molecule type" value="Genomic_DNA"/>
</dbReference>
<dbReference type="AlphaFoldDB" id="M2P7X9"/>
<dbReference type="Proteomes" id="UP000016930">
    <property type="component" value="Unassembled WGS sequence"/>
</dbReference>
<evidence type="ECO:0000313" key="2">
    <source>
        <dbReference type="Proteomes" id="UP000016930"/>
    </source>
</evidence>
<name>M2P7X9_CERS8</name>
<dbReference type="HOGENOM" id="CLU_1740291_0_0_1"/>